<organism evidence="1 2">
    <name type="scientific">Lactuca saligna</name>
    <name type="common">Willowleaf lettuce</name>
    <dbReference type="NCBI Taxonomy" id="75948"/>
    <lineage>
        <taxon>Eukaryota</taxon>
        <taxon>Viridiplantae</taxon>
        <taxon>Streptophyta</taxon>
        <taxon>Embryophyta</taxon>
        <taxon>Tracheophyta</taxon>
        <taxon>Spermatophyta</taxon>
        <taxon>Magnoliopsida</taxon>
        <taxon>eudicotyledons</taxon>
        <taxon>Gunneridae</taxon>
        <taxon>Pentapetalae</taxon>
        <taxon>asterids</taxon>
        <taxon>campanulids</taxon>
        <taxon>Asterales</taxon>
        <taxon>Asteraceae</taxon>
        <taxon>Cichorioideae</taxon>
        <taxon>Cichorieae</taxon>
        <taxon>Lactucinae</taxon>
        <taxon>Lactuca</taxon>
    </lineage>
</organism>
<protein>
    <submittedName>
        <fullName evidence="1">Uncharacterized protein</fullName>
    </submittedName>
</protein>
<dbReference type="Proteomes" id="UP001177003">
    <property type="component" value="Chromosome 0"/>
</dbReference>
<accession>A0AA35YC03</accession>
<name>A0AA35YC03_LACSI</name>
<dbReference type="EMBL" id="OX465086">
    <property type="protein sequence ID" value="CAI9266148.1"/>
    <property type="molecule type" value="Genomic_DNA"/>
</dbReference>
<gene>
    <name evidence="1" type="ORF">LSALG_LOCUS6720</name>
</gene>
<proteinExistence type="predicted"/>
<reference evidence="1" key="1">
    <citation type="submission" date="2023-04" db="EMBL/GenBank/DDBJ databases">
        <authorList>
            <person name="Vijverberg K."/>
            <person name="Xiong W."/>
            <person name="Schranz E."/>
        </authorList>
    </citation>
    <scope>NUCLEOTIDE SEQUENCE</scope>
</reference>
<sequence>MAALIDLKSNFKQFALDIDLDAPKIIVPTRLSSSSESTSLMIKNNPCIPILIFLEGICRIIRSKKGKTLKYPWSYGEKSLTIIHIASAISSAQSFELLDFPNISSSSQSYGEQS</sequence>
<evidence type="ECO:0000313" key="2">
    <source>
        <dbReference type="Proteomes" id="UP001177003"/>
    </source>
</evidence>
<dbReference type="AlphaFoldDB" id="A0AA35YC03"/>
<evidence type="ECO:0000313" key="1">
    <source>
        <dbReference type="EMBL" id="CAI9266148.1"/>
    </source>
</evidence>
<keyword evidence="2" id="KW-1185">Reference proteome</keyword>